<dbReference type="GO" id="GO:0004156">
    <property type="term" value="F:dihydropteroate synthase activity"/>
    <property type="evidence" value="ECO:0007669"/>
    <property type="project" value="UniProtKB-EC"/>
</dbReference>
<keyword evidence="6" id="KW-0479">Metal-binding</keyword>
<dbReference type="CDD" id="cd00739">
    <property type="entry name" value="DHPS"/>
    <property type="match status" value="1"/>
</dbReference>
<evidence type="ECO:0000259" key="9">
    <source>
        <dbReference type="PROSITE" id="PS50972"/>
    </source>
</evidence>
<dbReference type="GO" id="GO:0046872">
    <property type="term" value="F:metal ion binding"/>
    <property type="evidence" value="ECO:0007669"/>
    <property type="project" value="UniProtKB-KW"/>
</dbReference>
<dbReference type="EMBL" id="UINC01004415">
    <property type="protein sequence ID" value="SVA14151.1"/>
    <property type="molecule type" value="Genomic_DNA"/>
</dbReference>
<dbReference type="EC" id="2.5.1.15" evidence="4"/>
<evidence type="ECO:0000256" key="7">
    <source>
        <dbReference type="ARBA" id="ARBA00022842"/>
    </source>
</evidence>
<organism evidence="10">
    <name type="scientific">marine metagenome</name>
    <dbReference type="NCBI Taxonomy" id="408172"/>
    <lineage>
        <taxon>unclassified sequences</taxon>
        <taxon>metagenomes</taxon>
        <taxon>ecological metagenomes</taxon>
    </lineage>
</organism>
<evidence type="ECO:0000256" key="1">
    <source>
        <dbReference type="ARBA" id="ARBA00000012"/>
    </source>
</evidence>
<accession>A0A381TF72</accession>
<evidence type="ECO:0000256" key="5">
    <source>
        <dbReference type="ARBA" id="ARBA00022679"/>
    </source>
</evidence>
<dbReference type="PANTHER" id="PTHR20941:SF1">
    <property type="entry name" value="FOLIC ACID SYNTHESIS PROTEIN FOL1"/>
    <property type="match status" value="1"/>
</dbReference>
<keyword evidence="7" id="KW-0460">Magnesium</keyword>
<sequence length="261" mass="28503">MGILNVTPDSFSDGGKYVDAKIAIDHALEMIDNGADIIDIGGESTRPGSEPVSKNDECNRIIPVIESIKKNNSEILISVDTYKSYVAKRAVDAGADLVNDISGLTFDPNMLSYLSGKGIPVILMHINGRPKTMQNNPVYDDLIKDIRKFFLKQCNIAKENGIKKNHIILDPGIGFGKSFEHNFTVIRRLNEICDLGYPVMIGPSRKAFIGDTLGLPLNERIEGTLATVVAGIMNGAKIVRVHDVKEVKRAVKITEKILASA</sequence>
<evidence type="ECO:0000256" key="8">
    <source>
        <dbReference type="ARBA" id="ARBA00022909"/>
    </source>
</evidence>
<keyword evidence="5" id="KW-0808">Transferase</keyword>
<dbReference type="PANTHER" id="PTHR20941">
    <property type="entry name" value="FOLATE SYNTHESIS PROTEINS"/>
    <property type="match status" value="1"/>
</dbReference>
<dbReference type="SUPFAM" id="SSF51717">
    <property type="entry name" value="Dihydropteroate synthetase-like"/>
    <property type="match status" value="1"/>
</dbReference>
<dbReference type="PROSITE" id="PS50972">
    <property type="entry name" value="PTERIN_BINDING"/>
    <property type="match status" value="1"/>
</dbReference>
<gene>
    <name evidence="10" type="ORF">METZ01_LOCUS67005</name>
</gene>
<feature type="domain" description="Pterin-binding" evidence="9">
    <location>
        <begin position="1"/>
        <end position="252"/>
    </location>
</feature>
<name>A0A381TF72_9ZZZZ</name>
<comment type="catalytic activity">
    <reaction evidence="1">
        <text>(7,8-dihydropterin-6-yl)methyl diphosphate + 4-aminobenzoate = 7,8-dihydropteroate + diphosphate</text>
        <dbReference type="Rhea" id="RHEA:19949"/>
        <dbReference type="ChEBI" id="CHEBI:17836"/>
        <dbReference type="ChEBI" id="CHEBI:17839"/>
        <dbReference type="ChEBI" id="CHEBI:33019"/>
        <dbReference type="ChEBI" id="CHEBI:72950"/>
        <dbReference type="EC" id="2.5.1.15"/>
    </reaction>
</comment>
<dbReference type="PROSITE" id="PS00793">
    <property type="entry name" value="DHPS_2"/>
    <property type="match status" value="1"/>
</dbReference>
<comment type="cofactor">
    <cofactor evidence="2">
        <name>Mg(2+)</name>
        <dbReference type="ChEBI" id="CHEBI:18420"/>
    </cofactor>
</comment>
<dbReference type="InterPro" id="IPR006390">
    <property type="entry name" value="DHP_synth_dom"/>
</dbReference>
<evidence type="ECO:0000256" key="2">
    <source>
        <dbReference type="ARBA" id="ARBA00001946"/>
    </source>
</evidence>
<dbReference type="FunFam" id="3.20.20.20:FF:000006">
    <property type="entry name" value="Dihydropteroate synthase"/>
    <property type="match status" value="1"/>
</dbReference>
<keyword evidence="8" id="KW-0289">Folate biosynthesis</keyword>
<evidence type="ECO:0000313" key="10">
    <source>
        <dbReference type="EMBL" id="SVA14151.1"/>
    </source>
</evidence>
<dbReference type="Gene3D" id="3.20.20.20">
    <property type="entry name" value="Dihydropteroate synthase-like"/>
    <property type="match status" value="1"/>
</dbReference>
<evidence type="ECO:0000256" key="3">
    <source>
        <dbReference type="ARBA" id="ARBA00004763"/>
    </source>
</evidence>
<proteinExistence type="predicted"/>
<dbReference type="Pfam" id="PF00809">
    <property type="entry name" value="Pterin_bind"/>
    <property type="match status" value="1"/>
</dbReference>
<dbReference type="GO" id="GO:0046656">
    <property type="term" value="P:folic acid biosynthetic process"/>
    <property type="evidence" value="ECO:0007669"/>
    <property type="project" value="UniProtKB-KW"/>
</dbReference>
<dbReference type="AlphaFoldDB" id="A0A381TF72"/>
<reference evidence="10" key="1">
    <citation type="submission" date="2018-05" db="EMBL/GenBank/DDBJ databases">
        <authorList>
            <person name="Lanie J.A."/>
            <person name="Ng W.-L."/>
            <person name="Kazmierczak K.M."/>
            <person name="Andrzejewski T.M."/>
            <person name="Davidsen T.M."/>
            <person name="Wayne K.J."/>
            <person name="Tettelin H."/>
            <person name="Glass J.I."/>
            <person name="Rusch D."/>
            <person name="Podicherti R."/>
            <person name="Tsui H.-C.T."/>
            <person name="Winkler M.E."/>
        </authorList>
    </citation>
    <scope>NUCLEOTIDE SEQUENCE</scope>
</reference>
<dbReference type="InterPro" id="IPR000489">
    <property type="entry name" value="Pterin-binding_dom"/>
</dbReference>
<dbReference type="GO" id="GO:0046654">
    <property type="term" value="P:tetrahydrofolate biosynthetic process"/>
    <property type="evidence" value="ECO:0007669"/>
    <property type="project" value="TreeGrafter"/>
</dbReference>
<dbReference type="InterPro" id="IPR045031">
    <property type="entry name" value="DHP_synth-like"/>
</dbReference>
<dbReference type="GO" id="GO:0005829">
    <property type="term" value="C:cytosol"/>
    <property type="evidence" value="ECO:0007669"/>
    <property type="project" value="TreeGrafter"/>
</dbReference>
<protein>
    <recommendedName>
        <fullName evidence="4">dihydropteroate synthase</fullName>
        <ecNumber evidence="4">2.5.1.15</ecNumber>
    </recommendedName>
</protein>
<dbReference type="NCBIfam" id="TIGR01496">
    <property type="entry name" value="DHPS"/>
    <property type="match status" value="1"/>
</dbReference>
<dbReference type="InterPro" id="IPR011005">
    <property type="entry name" value="Dihydropteroate_synth-like_sf"/>
</dbReference>
<evidence type="ECO:0000256" key="4">
    <source>
        <dbReference type="ARBA" id="ARBA00012458"/>
    </source>
</evidence>
<comment type="pathway">
    <text evidence="3">Cofactor biosynthesis; tetrahydrofolate biosynthesis; 7,8-dihydrofolate from 2-amino-4-hydroxy-6-hydroxymethyl-7,8-dihydropteridine diphosphate and 4-aminobenzoate: step 1/2.</text>
</comment>
<evidence type="ECO:0000256" key="6">
    <source>
        <dbReference type="ARBA" id="ARBA00022723"/>
    </source>
</evidence>